<dbReference type="EMBL" id="BOQE01000001">
    <property type="protein sequence ID" value="GIM47064.1"/>
    <property type="molecule type" value="Genomic_DNA"/>
</dbReference>
<evidence type="ECO:0008006" key="3">
    <source>
        <dbReference type="Google" id="ProtNLM"/>
    </source>
</evidence>
<dbReference type="InterPro" id="IPR027417">
    <property type="entry name" value="P-loop_NTPase"/>
</dbReference>
<evidence type="ECO:0000313" key="1">
    <source>
        <dbReference type="EMBL" id="GIM47064.1"/>
    </source>
</evidence>
<dbReference type="SUPFAM" id="SSF52540">
    <property type="entry name" value="P-loop containing nucleoside triphosphate hydrolases"/>
    <property type="match status" value="1"/>
</dbReference>
<sequence length="764" mass="88579">MRAEPGDEEDKKRIEFYVSMPVDFLDAFKTKFRGHEQWKRCTLEEVPVNEFSFPPDKDTDLYRLKYKRHDMFSLSFNYAAQTSPLRDLMNVSNELKAGESVDLFIRSESMDRGKWKKVADFAWEQWNKGSVPFRAGIDPGRMLRNLFLLMTQFVFEIKSLFQDVMKAFEHTFFHKSGEPVSKRERPKIVNPEREELLVNGDLSERTKKKRNLPTFKTIIRYSVHSSDEIRRGMLARSVAVAFEDLSGDNRLQSVKINLRAKQELDDLRQWKIKDLDPNIMSIDEMGKLQQLPTHDLQLEFKEALESNQRVESEVPKAFLDERGILVGTATDRGNTFNIRIPTVDKDFLFTPRIVCGSPRMGKDQHVINMIVEAKRKHNIGAIIPDVVNERNGHRGMGDAIRDHLPPEDVLDFDLGNTDHPIYLGLESIVRNIPDMRIAADRIAEEIAQFLLSDGDEDKFQTGDYLREASKVVNGDPLGIKLMFMSKTFRQQKIEELDGIFDMDIWKDFDKMSEGKQGQLYAPVMRRLGQIMNSEFLKPIFCQNPNPLMDLYRWIDEGKVIIFRIPTGQISERAVEILLYWIVLNVFLIKVAQGGQSKAVGTFLVLNEPHQFLSPGLVHFMERMLSEGPKYRLAPIVVFHHFSQFKKYPGFVDMMLSASANWHIFKNTNHKVYETLMPYLSRTFDSPQQAFEATKRFQYIACWLNSQGEYESPFIADALPMVGERYPSQDNTHLTKQHTQNYGRPINEILEEIRTKNKLTFQTSA</sequence>
<keyword evidence="2" id="KW-1185">Reference proteome</keyword>
<proteinExistence type="predicted"/>
<dbReference type="Proteomes" id="UP001057291">
    <property type="component" value="Unassembled WGS sequence"/>
</dbReference>
<reference evidence="1" key="1">
    <citation type="journal article" date="2023" name="Int. J. Syst. Evol. Microbiol.">
        <title>Collibacillus ludicampi gen. nov., sp. nov., a new soil bacterium of the family Alicyclobacillaceae.</title>
        <authorList>
            <person name="Jojima T."/>
            <person name="Ioku Y."/>
            <person name="Fukuta Y."/>
            <person name="Shirasaka N."/>
            <person name="Matsumura Y."/>
            <person name="Mori M."/>
        </authorList>
    </citation>
    <scope>NUCLEOTIDE SEQUENCE</scope>
    <source>
        <strain evidence="1">TP075</strain>
    </source>
</reference>
<gene>
    <name evidence="1" type="ORF">DNHGIG_26130</name>
</gene>
<evidence type="ECO:0000313" key="2">
    <source>
        <dbReference type="Proteomes" id="UP001057291"/>
    </source>
</evidence>
<dbReference type="Gene3D" id="3.40.50.300">
    <property type="entry name" value="P-loop containing nucleotide triphosphate hydrolases"/>
    <property type="match status" value="1"/>
</dbReference>
<name>A0AAV4LHR9_9BACL</name>
<organism evidence="1 2">
    <name type="scientific">Collibacillus ludicampi</name>
    <dbReference type="NCBI Taxonomy" id="2771369"/>
    <lineage>
        <taxon>Bacteria</taxon>
        <taxon>Bacillati</taxon>
        <taxon>Bacillota</taxon>
        <taxon>Bacilli</taxon>
        <taxon>Bacillales</taxon>
        <taxon>Alicyclobacillaceae</taxon>
        <taxon>Collibacillus</taxon>
    </lineage>
</organism>
<comment type="caution">
    <text evidence="1">The sequence shown here is derived from an EMBL/GenBank/DDBJ whole genome shotgun (WGS) entry which is preliminary data.</text>
</comment>
<dbReference type="AlphaFoldDB" id="A0AAV4LHR9"/>
<accession>A0AAV4LHR9</accession>
<protein>
    <recommendedName>
        <fullName evidence="3">ATP-binding protein</fullName>
    </recommendedName>
</protein>